<accession>A0A2T4PQY6</accession>
<feature type="domain" description="CstA N-terminal" evidence="8">
    <location>
        <begin position="4"/>
        <end position="164"/>
    </location>
</feature>
<feature type="transmembrane region" description="Helical" evidence="7">
    <location>
        <begin position="437"/>
        <end position="459"/>
    </location>
</feature>
<evidence type="ECO:0000256" key="2">
    <source>
        <dbReference type="ARBA" id="ARBA00007755"/>
    </source>
</evidence>
<keyword evidence="3" id="KW-1003">Cell membrane</keyword>
<dbReference type="RefSeq" id="WP_107557272.1">
    <property type="nucleotide sequence ID" value="NZ_CAURAE010000064.1"/>
</dbReference>
<dbReference type="Pfam" id="PF02554">
    <property type="entry name" value="CstA"/>
    <property type="match status" value="2"/>
</dbReference>
<sequence length="481" mass="52083">MITFISSIIILILGYVFYGKYIERVFEIYPDKKTPAYCMQDNMDFVPLPAWKGWMIQLLNIAGLGPVFGAVAGALYGPVAFIWIVIGCIVAGGVHDYFSGMLSLRHGGAQFPMLVQHYLGKVIRVFTDVVSVVLMMLVAAAFVAGPAQLLSSKTPISFFVALIIIFTYFILAAILPINKIIGRIYPVFGVILIVMAVSIAAALIFSGKHIPEITVHNLHPKGLPVWPLLMVTISCGAISGFHCTQSPIISRTVKNESEGRKVFYGAMISEGIIALIWAAAGMTFFGGTEGLAAKLQSVGPAGVVDQISIELLGPFGSILALLGVIILPITTGDTALRSARMIIEDFMKGKVNIKPKALMIAASFAVGLPAFILSMIDYSFLWRYVGFTNQIVATVMLWVSVCYLLRYSKKHLVAGIPALFMTASISVYVLYAPEGLALPYQTALIGGSIVFLIVSSLYVRTILKYAKPNSMPAPARDLYTS</sequence>
<evidence type="ECO:0000256" key="6">
    <source>
        <dbReference type="ARBA" id="ARBA00023136"/>
    </source>
</evidence>
<feature type="transmembrane region" description="Helical" evidence="7">
    <location>
        <begin position="262"/>
        <end position="285"/>
    </location>
</feature>
<dbReference type="EMBL" id="PZFK01000029">
    <property type="protein sequence ID" value="PTI28399.1"/>
    <property type="molecule type" value="Genomic_DNA"/>
</dbReference>
<dbReference type="Proteomes" id="UP000241209">
    <property type="component" value="Unassembled WGS sequence"/>
</dbReference>
<keyword evidence="6 7" id="KW-0472">Membrane</keyword>
<name>A0A2T4PQY6_9STAP</name>
<evidence type="ECO:0000259" key="8">
    <source>
        <dbReference type="Pfam" id="PF02554"/>
    </source>
</evidence>
<keyword evidence="4 7" id="KW-0812">Transmembrane</keyword>
<feature type="transmembrane region" description="Helical" evidence="7">
    <location>
        <begin position="315"/>
        <end position="336"/>
    </location>
</feature>
<dbReference type="InterPro" id="IPR003706">
    <property type="entry name" value="CstA_N"/>
</dbReference>
<organism evidence="9 10">
    <name type="scientific">Mammaliicoccus vitulinus</name>
    <dbReference type="NCBI Taxonomy" id="71237"/>
    <lineage>
        <taxon>Bacteria</taxon>
        <taxon>Bacillati</taxon>
        <taxon>Bacillota</taxon>
        <taxon>Bacilli</taxon>
        <taxon>Bacillales</taxon>
        <taxon>Staphylococcaceae</taxon>
        <taxon>Mammaliicoccus</taxon>
    </lineage>
</organism>
<evidence type="ECO:0000256" key="1">
    <source>
        <dbReference type="ARBA" id="ARBA00004651"/>
    </source>
</evidence>
<gene>
    <name evidence="9" type="ORF">BU072_11540</name>
</gene>
<feature type="transmembrane region" description="Helical" evidence="7">
    <location>
        <begin position="357"/>
        <end position="376"/>
    </location>
</feature>
<dbReference type="PANTHER" id="PTHR30252">
    <property type="entry name" value="INNER MEMBRANE PEPTIDE TRANSPORTER"/>
    <property type="match status" value="1"/>
</dbReference>
<protein>
    <submittedName>
        <fullName evidence="9">Carbon starvation protein A</fullName>
    </submittedName>
</protein>
<feature type="transmembrane region" description="Helical" evidence="7">
    <location>
        <begin position="156"/>
        <end position="177"/>
    </location>
</feature>
<feature type="transmembrane region" description="Helical" evidence="7">
    <location>
        <begin position="184"/>
        <end position="205"/>
    </location>
</feature>
<evidence type="ECO:0000313" key="10">
    <source>
        <dbReference type="Proteomes" id="UP000241209"/>
    </source>
</evidence>
<reference evidence="9 10" key="1">
    <citation type="journal article" date="2016" name="Front. Microbiol.">
        <title>Comprehensive Phylogenetic Analysis of Bovine Non-aureus Staphylococci Species Based on Whole-Genome Sequencing.</title>
        <authorList>
            <person name="Naushad S."/>
            <person name="Barkema H.W."/>
            <person name="Luby C."/>
            <person name="Condas L.A."/>
            <person name="Nobrega D.B."/>
            <person name="Carson D.A."/>
            <person name="De Buck J."/>
        </authorList>
    </citation>
    <scope>NUCLEOTIDE SEQUENCE [LARGE SCALE GENOMIC DNA]</scope>
    <source>
        <strain evidence="9 10">SNUC 2204</strain>
    </source>
</reference>
<dbReference type="STRING" id="1167632.GCA_000286335_02224"/>
<feature type="transmembrane region" description="Helical" evidence="7">
    <location>
        <begin position="6"/>
        <end position="23"/>
    </location>
</feature>
<dbReference type="AlphaFoldDB" id="A0A2T4PQY6"/>
<dbReference type="GO" id="GO:0009267">
    <property type="term" value="P:cellular response to starvation"/>
    <property type="evidence" value="ECO:0007669"/>
    <property type="project" value="InterPro"/>
</dbReference>
<evidence type="ECO:0000256" key="4">
    <source>
        <dbReference type="ARBA" id="ARBA00022692"/>
    </source>
</evidence>
<feature type="domain" description="CstA N-terminal" evidence="8">
    <location>
        <begin position="294"/>
        <end position="423"/>
    </location>
</feature>
<evidence type="ECO:0000256" key="7">
    <source>
        <dbReference type="SAM" id="Phobius"/>
    </source>
</evidence>
<feature type="transmembrane region" description="Helical" evidence="7">
    <location>
        <begin position="125"/>
        <end position="144"/>
    </location>
</feature>
<comment type="subcellular location">
    <subcellularLocation>
        <location evidence="1">Cell membrane</location>
        <topology evidence="1">Multi-pass membrane protein</topology>
    </subcellularLocation>
</comment>
<keyword evidence="5 7" id="KW-1133">Transmembrane helix</keyword>
<comment type="caution">
    <text evidence="9">The sequence shown here is derived from an EMBL/GenBank/DDBJ whole genome shotgun (WGS) entry which is preliminary data.</text>
</comment>
<evidence type="ECO:0000256" key="3">
    <source>
        <dbReference type="ARBA" id="ARBA00022475"/>
    </source>
</evidence>
<comment type="similarity">
    <text evidence="2">Belongs to the peptide transporter carbon starvation (CstA) (TC 2.A.114) family.</text>
</comment>
<dbReference type="InterPro" id="IPR051605">
    <property type="entry name" value="CstA"/>
</dbReference>
<dbReference type="PANTHER" id="PTHR30252:SF4">
    <property type="entry name" value="CARBON STARVATION"/>
    <property type="match status" value="1"/>
</dbReference>
<evidence type="ECO:0000313" key="9">
    <source>
        <dbReference type="EMBL" id="PTI28399.1"/>
    </source>
</evidence>
<feature type="transmembrane region" description="Helical" evidence="7">
    <location>
        <begin position="82"/>
        <end position="104"/>
    </location>
</feature>
<feature type="transmembrane region" description="Helical" evidence="7">
    <location>
        <begin position="58"/>
        <end position="76"/>
    </location>
</feature>
<dbReference type="GO" id="GO:0005886">
    <property type="term" value="C:plasma membrane"/>
    <property type="evidence" value="ECO:0007669"/>
    <property type="project" value="UniProtKB-SubCell"/>
</dbReference>
<feature type="transmembrane region" description="Helical" evidence="7">
    <location>
        <begin position="382"/>
        <end position="405"/>
    </location>
</feature>
<evidence type="ECO:0000256" key="5">
    <source>
        <dbReference type="ARBA" id="ARBA00022989"/>
    </source>
</evidence>
<proteinExistence type="inferred from homology"/>
<feature type="transmembrane region" description="Helical" evidence="7">
    <location>
        <begin position="225"/>
        <end position="241"/>
    </location>
</feature>
<feature type="transmembrane region" description="Helical" evidence="7">
    <location>
        <begin position="412"/>
        <end position="431"/>
    </location>
</feature>